<dbReference type="EMBL" id="SELH01000021">
    <property type="protein sequence ID" value="TWP27735.1"/>
    <property type="molecule type" value="Genomic_DNA"/>
</dbReference>
<reference evidence="3 4" key="1">
    <citation type="submission" date="2019-02" db="EMBL/GenBank/DDBJ databases">
        <title>Apibacter muscae sp. nov.: a novel member of the house fly microbiota.</title>
        <authorList>
            <person name="Park R."/>
        </authorList>
    </citation>
    <scope>NUCLEOTIDE SEQUENCE [LARGE SCALE GENOMIC DNA]</scope>
    <source>
        <strain evidence="3 4">AL1</strain>
    </source>
</reference>
<protein>
    <submittedName>
        <fullName evidence="3">PKD domain-containing protein</fullName>
    </submittedName>
</protein>
<dbReference type="SMART" id="SM00089">
    <property type="entry name" value="PKD"/>
    <property type="match status" value="2"/>
</dbReference>
<comment type="caution">
    <text evidence="3">The sequence shown here is derived from an EMBL/GenBank/DDBJ whole genome shotgun (WGS) entry which is preliminary data.</text>
</comment>
<dbReference type="Gene3D" id="2.60.40.10">
    <property type="entry name" value="Immunoglobulins"/>
    <property type="match status" value="2"/>
</dbReference>
<dbReference type="OrthoDB" id="1491323at2"/>
<dbReference type="Pfam" id="PF18911">
    <property type="entry name" value="PKD_4"/>
    <property type="match status" value="1"/>
</dbReference>
<evidence type="ECO:0000256" key="1">
    <source>
        <dbReference type="SAM" id="Phobius"/>
    </source>
</evidence>
<feature type="transmembrane region" description="Helical" evidence="1">
    <location>
        <begin position="20"/>
        <end position="40"/>
    </location>
</feature>
<dbReference type="InterPro" id="IPR022409">
    <property type="entry name" value="PKD/Chitinase_dom"/>
</dbReference>
<dbReference type="AlphaFoldDB" id="A0A563DBY6"/>
<gene>
    <name evidence="3" type="ORF">ETU09_06465</name>
</gene>
<dbReference type="InterPro" id="IPR013783">
    <property type="entry name" value="Ig-like_fold"/>
</dbReference>
<dbReference type="CDD" id="cd00146">
    <property type="entry name" value="PKD"/>
    <property type="match status" value="2"/>
</dbReference>
<dbReference type="PROSITE" id="PS50093">
    <property type="entry name" value="PKD"/>
    <property type="match status" value="2"/>
</dbReference>
<keyword evidence="1" id="KW-0472">Membrane</keyword>
<dbReference type="Proteomes" id="UP000319499">
    <property type="component" value="Unassembled WGS sequence"/>
</dbReference>
<proteinExistence type="predicted"/>
<dbReference type="SUPFAM" id="SSF49299">
    <property type="entry name" value="PKD domain"/>
    <property type="match status" value="2"/>
</dbReference>
<dbReference type="RefSeq" id="WP_146262282.1">
    <property type="nucleotide sequence ID" value="NZ_SELG01000033.1"/>
</dbReference>
<dbReference type="InterPro" id="IPR035986">
    <property type="entry name" value="PKD_dom_sf"/>
</dbReference>
<feature type="domain" description="PKD" evidence="2">
    <location>
        <begin position="77"/>
        <end position="110"/>
    </location>
</feature>
<accession>A0A563DBY6</accession>
<keyword evidence="1" id="KW-1133">Transmembrane helix</keyword>
<evidence type="ECO:0000313" key="3">
    <source>
        <dbReference type="EMBL" id="TWP27735.1"/>
    </source>
</evidence>
<evidence type="ECO:0000259" key="2">
    <source>
        <dbReference type="PROSITE" id="PS50093"/>
    </source>
</evidence>
<keyword evidence="4" id="KW-1185">Reference proteome</keyword>
<feature type="domain" description="PKD" evidence="2">
    <location>
        <begin position="129"/>
        <end position="206"/>
    </location>
</feature>
<name>A0A563DBY6_9FLAO</name>
<organism evidence="3 4">
    <name type="scientific">Apibacter muscae</name>
    <dbReference type="NCBI Taxonomy" id="2509004"/>
    <lineage>
        <taxon>Bacteria</taxon>
        <taxon>Pseudomonadati</taxon>
        <taxon>Bacteroidota</taxon>
        <taxon>Flavobacteriia</taxon>
        <taxon>Flavobacteriales</taxon>
        <taxon>Weeksellaceae</taxon>
        <taxon>Apibacter</taxon>
    </lineage>
</organism>
<keyword evidence="1" id="KW-0812">Transmembrane</keyword>
<evidence type="ECO:0000313" key="4">
    <source>
        <dbReference type="Proteomes" id="UP000319499"/>
    </source>
</evidence>
<dbReference type="InterPro" id="IPR000601">
    <property type="entry name" value="PKD_dom"/>
</dbReference>
<sequence>MDYKRKRSLLNYLRKLDIRILLVFIILILFGLFLFLFQLYRHVDCSQIDFEIISERNQVGEVISFKNKTPNAQTSIWDFGDNTKESKEKDPLHKYEKPGVYTVSLQVNGSCVFQKIIEIKDLGAIIDESRVPKIIAPESVTVGDPVKFYYNYKGEAFSWEWNFGESGQTDNTFEFPAYTYSIPGIKRVTLIINGDVKHMGSVDIYVKPRKLVKTKTDTIHSYEPEKDANLFQLPKGSPQKDPLEEFLRRIPGVPQPNPVQDKIKKANDSIAPNISQYQFELLLLDVAKQVKTQEDFAKYTCGNYDFPVVKNSKKIMPFTQFCEQISNKKIKIEALRLTKDNKNCIKGIDITYKVKKSLIWIYD</sequence>